<dbReference type="Pfam" id="PF00169">
    <property type="entry name" value="PH"/>
    <property type="match status" value="1"/>
</dbReference>
<protein>
    <recommendedName>
        <fullName evidence="3">PH domain-containing protein</fullName>
    </recommendedName>
</protein>
<evidence type="ECO:0000313" key="4">
    <source>
        <dbReference type="EMBL" id="MEQ2305754.1"/>
    </source>
</evidence>
<feature type="region of interest" description="Disordered" evidence="2">
    <location>
        <begin position="98"/>
        <end position="128"/>
    </location>
</feature>
<sequence>MQRYTPTQYMVNLAEPSVPLGGQSEAILVLEFWRIPSNTLQGRINMAPPAEDYYCWQFQPNTFDPSRCRSCLRPNHMHLSTTTSEYANAAELHDLQEMGVGDNNNDEDNNYEDDLAPSEVTTCASSDDVSGGWTFEWNLERSSSPEWEPENCETDFQPSFLSQWEQSERSTSLSPQSPSAGQTEMTQLDPSSPRDAENSGMDERRSRDMSRRASESRGGREKESGYFSPDRRGDGVRQMEEENKRTYRYYERGHPLPNNYVPEPKACVPYRNVSLGLPSQRRNPDTYMQATWRSESPQRYTYHSNFRRGTDSERNSPTRHSSLSPGRYRLSESPVEPRRGSSLCRSQARSHASLQGSFQIQSNCASRHTSGRSSPSCRRGSMASYNALAHRQTDSFQLQSGEYEEHKICSKESRSLSQASNKHSLDSEKLYRNLESISHCRSSAVRQISYEGSQVSPRSRTALSSLANTLSHNSREVSPSRNGYSPQSHASLREPDLRDKRLSQSQGSWQGSSHSLPNLPLSHGSSSSRREGAGSHILVGLPSHVAVTDSHKVNEGVASWQRFSHSILSRPPSQASSSSRRIADSQVIGGSPSYFAVTEPDEANEGVGSWQGSSHSLLGHTPSQGFYSSRLLVDSQVDGSPSHVVATDTVNSNNGTVKVSSERSKSNIRRGMDALLLSEPKKAVVEPEEVGMTMDDYIVLADIPKIQVEAEETFPGLRRRNESPSPCRDQRHRSYRYQDKTDICSPRLEPDESRRGRERGRDRREKFRDLDTERQAAASLHAQTSDQSGKHRSLKVKDRARPKDPQARGWMSRLNEQGKWKRQWFVLGETSLRYYRDSEAEESDDLDGEIDLTSCVNVSDCDVEKNYGLQIQTKRVVFTLSAVTSRIRQNWLRLLKQAIQNNTNQSDSSSEKENPRSRRLSSSQPPAQFPCEGSSHEPATSIYNTVVANTNRDPTIEGNLGRDLSLATQREQGEGWDREQAKRLEERNKWFEGGVPLSEMSTRWDSMELKRGSIPVPVNETIDSEVNKKWTEFETSFRDLSDQSLIGTQAYKPSSQGEALPLINSQTLQTNKAEALQKEQVETVKKERQAMGIDVDSPCGPGAPCRAKLEAMEVAHRKEMQELQEKHARERRKLEEERGRMLQEESQAAAKAIEALKAAHREELQREVEKARSLDGGAAPMDSYRGHMPQADVLHSELNVLSERYSQKCLELRSSEQSSKNRETELDHKKKEMKQLQRENQELKTKLAEEISRMRLFITGQRSDVVSLCKTEATPSDLETLLRAKENEVQYLKKEISCLQNEVQTLMKEKEAVYKLYKEAYVELSETRGRSQLELGSLNEHLRLANAALQEGGRQT</sequence>
<feature type="compositionally biased region" description="Basic and acidic residues" evidence="2">
    <location>
        <begin position="192"/>
        <end position="239"/>
    </location>
</feature>
<feature type="region of interest" description="Disordered" evidence="2">
    <location>
        <begin position="299"/>
        <end position="381"/>
    </location>
</feature>
<feature type="region of interest" description="Disordered" evidence="2">
    <location>
        <begin position="162"/>
        <end position="239"/>
    </location>
</feature>
<name>A0ABV0ZHQ9_9TELE</name>
<feature type="domain" description="PH" evidence="3">
    <location>
        <begin position="804"/>
        <end position="900"/>
    </location>
</feature>
<dbReference type="InterPro" id="IPR052223">
    <property type="entry name" value="Actin_Cytoskeleton_Reg"/>
</dbReference>
<feature type="compositionally biased region" description="Basic and acidic residues" evidence="2">
    <location>
        <begin position="795"/>
        <end position="806"/>
    </location>
</feature>
<feature type="region of interest" description="Disordered" evidence="2">
    <location>
        <begin position="1212"/>
        <end position="1240"/>
    </location>
</feature>
<feature type="region of interest" description="Disordered" evidence="2">
    <location>
        <begin position="901"/>
        <end position="938"/>
    </location>
</feature>
<evidence type="ECO:0000259" key="3">
    <source>
        <dbReference type="PROSITE" id="PS50003"/>
    </source>
</evidence>
<feature type="compositionally biased region" description="Basic and acidic residues" evidence="2">
    <location>
        <begin position="736"/>
        <end position="774"/>
    </location>
</feature>
<feature type="coiled-coil region" evidence="1">
    <location>
        <begin position="1282"/>
        <end position="1309"/>
    </location>
</feature>
<feature type="compositionally biased region" description="Acidic residues" evidence="2">
    <location>
        <begin position="104"/>
        <end position="116"/>
    </location>
</feature>
<gene>
    <name evidence="4" type="ORF">AMECASPLE_001272</name>
</gene>
<dbReference type="Gene3D" id="2.30.29.30">
    <property type="entry name" value="Pleckstrin-homology domain (PH domain)/Phosphotyrosine-binding domain (PTB)"/>
    <property type="match status" value="1"/>
</dbReference>
<dbReference type="InterPro" id="IPR011993">
    <property type="entry name" value="PH-like_dom_sf"/>
</dbReference>
<dbReference type="SMART" id="SM00233">
    <property type="entry name" value="PH"/>
    <property type="match status" value="1"/>
</dbReference>
<feature type="compositionally biased region" description="Polar residues" evidence="2">
    <location>
        <begin position="468"/>
        <end position="490"/>
    </location>
</feature>
<keyword evidence="5" id="KW-1185">Reference proteome</keyword>
<keyword evidence="1" id="KW-0175">Coiled coil</keyword>
<accession>A0ABV0ZHQ9</accession>
<reference evidence="4 5" key="1">
    <citation type="submission" date="2021-06" db="EMBL/GenBank/DDBJ databases">
        <authorList>
            <person name="Palmer J.M."/>
        </authorList>
    </citation>
    <scope>NUCLEOTIDE SEQUENCE [LARGE SCALE GENOMIC DNA]</scope>
    <source>
        <strain evidence="4 5">AS_MEX2019</strain>
        <tissue evidence="4">Muscle</tissue>
    </source>
</reference>
<feature type="compositionally biased region" description="Polar residues" evidence="2">
    <location>
        <begin position="119"/>
        <end position="128"/>
    </location>
</feature>
<proteinExistence type="predicted"/>
<feature type="region of interest" description="Disordered" evidence="2">
    <location>
        <begin position="951"/>
        <end position="979"/>
    </location>
</feature>
<feature type="coiled-coil region" evidence="1">
    <location>
        <begin position="1106"/>
        <end position="1170"/>
    </location>
</feature>
<dbReference type="EMBL" id="JAHRIP010065873">
    <property type="protein sequence ID" value="MEQ2305754.1"/>
    <property type="molecule type" value="Genomic_DNA"/>
</dbReference>
<dbReference type="PANTHER" id="PTHR17271">
    <property type="entry name" value="PLECKSTRIN HOMOLOGY PH DOMAIN-CONTAINING PROTEIN"/>
    <property type="match status" value="1"/>
</dbReference>
<feature type="compositionally biased region" description="Low complexity" evidence="2">
    <location>
        <begin position="371"/>
        <end position="381"/>
    </location>
</feature>
<feature type="compositionally biased region" description="Polar residues" evidence="2">
    <location>
        <begin position="343"/>
        <end position="368"/>
    </location>
</feature>
<dbReference type="PROSITE" id="PS50003">
    <property type="entry name" value="PH_DOMAIN"/>
    <property type="match status" value="1"/>
</dbReference>
<dbReference type="InterPro" id="IPR001849">
    <property type="entry name" value="PH_domain"/>
</dbReference>
<feature type="compositionally biased region" description="Polar residues" evidence="2">
    <location>
        <begin position="162"/>
        <end position="190"/>
    </location>
</feature>
<dbReference type="SUPFAM" id="SSF50729">
    <property type="entry name" value="PH domain-like"/>
    <property type="match status" value="1"/>
</dbReference>
<comment type="caution">
    <text evidence="4">The sequence shown here is derived from an EMBL/GenBank/DDBJ whole genome shotgun (WGS) entry which is preliminary data.</text>
</comment>
<evidence type="ECO:0000313" key="5">
    <source>
        <dbReference type="Proteomes" id="UP001469553"/>
    </source>
</evidence>
<feature type="compositionally biased region" description="Low complexity" evidence="2">
    <location>
        <begin position="503"/>
        <end position="527"/>
    </location>
</feature>
<feature type="compositionally biased region" description="Basic and acidic residues" evidence="2">
    <location>
        <begin position="491"/>
        <end position="502"/>
    </location>
</feature>
<dbReference type="PANTHER" id="PTHR17271:SF14">
    <property type="entry name" value="TRIO AND F-ACTIN-BINDING PROTEIN-LIKE ISOFORM X1"/>
    <property type="match status" value="1"/>
</dbReference>
<dbReference type="Proteomes" id="UP001469553">
    <property type="component" value="Unassembled WGS sequence"/>
</dbReference>
<evidence type="ECO:0000256" key="2">
    <source>
        <dbReference type="SAM" id="MobiDB-lite"/>
    </source>
</evidence>
<organism evidence="4 5">
    <name type="scientific">Ameca splendens</name>
    <dbReference type="NCBI Taxonomy" id="208324"/>
    <lineage>
        <taxon>Eukaryota</taxon>
        <taxon>Metazoa</taxon>
        <taxon>Chordata</taxon>
        <taxon>Craniata</taxon>
        <taxon>Vertebrata</taxon>
        <taxon>Euteleostomi</taxon>
        <taxon>Actinopterygii</taxon>
        <taxon>Neopterygii</taxon>
        <taxon>Teleostei</taxon>
        <taxon>Neoteleostei</taxon>
        <taxon>Acanthomorphata</taxon>
        <taxon>Ovalentaria</taxon>
        <taxon>Atherinomorphae</taxon>
        <taxon>Cyprinodontiformes</taxon>
        <taxon>Goodeidae</taxon>
        <taxon>Ameca</taxon>
    </lineage>
</organism>
<feature type="region of interest" description="Disordered" evidence="2">
    <location>
        <begin position="468"/>
        <end position="533"/>
    </location>
</feature>
<feature type="region of interest" description="Disordered" evidence="2">
    <location>
        <begin position="714"/>
        <end position="812"/>
    </location>
</feature>
<evidence type="ECO:0000256" key="1">
    <source>
        <dbReference type="SAM" id="Coils"/>
    </source>
</evidence>